<dbReference type="Proteomes" id="UP000093561">
    <property type="component" value="Unassembled WGS sequence"/>
</dbReference>
<accession>A0AAF5PYD9</accession>
<dbReference type="AlphaFoldDB" id="A0AAF5PYD9"/>
<feature type="compositionally biased region" description="Acidic residues" evidence="1">
    <location>
        <begin position="197"/>
        <end position="208"/>
    </location>
</feature>
<organism evidence="2 3">
    <name type="scientific">Wuchereria bancrofti</name>
    <dbReference type="NCBI Taxonomy" id="6293"/>
    <lineage>
        <taxon>Eukaryota</taxon>
        <taxon>Metazoa</taxon>
        <taxon>Ecdysozoa</taxon>
        <taxon>Nematoda</taxon>
        <taxon>Chromadorea</taxon>
        <taxon>Rhabditida</taxon>
        <taxon>Spirurina</taxon>
        <taxon>Spiruromorpha</taxon>
        <taxon>Filarioidea</taxon>
        <taxon>Onchocercidae</taxon>
        <taxon>Wuchereria</taxon>
    </lineage>
</organism>
<feature type="region of interest" description="Disordered" evidence="1">
    <location>
        <begin position="187"/>
        <end position="223"/>
    </location>
</feature>
<evidence type="ECO:0000313" key="2">
    <source>
        <dbReference type="Proteomes" id="UP000093561"/>
    </source>
</evidence>
<name>A0AAF5PYD9_WUCBA</name>
<evidence type="ECO:0000313" key="3">
    <source>
        <dbReference type="WBParaSite" id="mrna-Wban_07209"/>
    </source>
</evidence>
<dbReference type="WBParaSite" id="mrna-Wban_07209">
    <property type="protein sequence ID" value="mrna-Wban_07209"/>
    <property type="gene ID" value="Wban_07209"/>
</dbReference>
<evidence type="ECO:0000256" key="1">
    <source>
        <dbReference type="SAM" id="MobiDB-lite"/>
    </source>
</evidence>
<proteinExistence type="predicted"/>
<reference evidence="3" key="3">
    <citation type="submission" date="2024-02" db="UniProtKB">
        <authorList>
            <consortium name="WormBaseParasite"/>
        </authorList>
    </citation>
    <scope>IDENTIFICATION</scope>
    <source>
        <strain evidence="3">pt0022</strain>
    </source>
</reference>
<protein>
    <submittedName>
        <fullName evidence="3">Uncharacterized protein</fullName>
    </submittedName>
</protein>
<sequence length="223" mass="25464">MTALTARRTSFKETIEHNASPENINRRAVTQQQRQRIIDEIYPELSLDQDKKHKVKLQYKTPSLPATIEDASEDEESVAISKCFSSTRSLDGRSPYALPPEELFRHTLLTNQDFFSNPLMSAKFEHRPLKSFRAIKTTAWLSRGFNDSIIRNKRSLSLLAERPSGANFESLSVDFLDLPPIPETVPLRKISEKEGLNSDDEEKEDENTFEILAPEHSNLDTFA</sequence>
<reference evidence="2" key="1">
    <citation type="submission" date="2015-03" db="EMBL/GenBank/DDBJ databases">
        <title>Wuchereria bancrofti Genome Sequencing Papua New Guinea Strain.</title>
        <authorList>
            <person name="Small S.T."/>
            <person name="Serre D."/>
            <person name="Zimmerman P.A."/>
        </authorList>
    </citation>
    <scope>NUCLEOTIDE SEQUENCE [LARGE SCALE GENOMIC DNA]</scope>
    <source>
        <strain evidence="2">pt0022</strain>
    </source>
</reference>
<reference evidence="2" key="2">
    <citation type="journal article" date="2016" name="Mol. Ecol.">
        <title>Population genomics of the filarial nematode parasite Wuchereria bancrofti from mosquitoes.</title>
        <authorList>
            <person name="Small S.T."/>
            <person name="Reimer L.J."/>
            <person name="Tisch D.J."/>
            <person name="King C.L."/>
            <person name="Christensen B.M."/>
            <person name="Siba P.M."/>
            <person name="Kazura J.W."/>
            <person name="Serre D."/>
            <person name="Zimmerman P.A."/>
        </authorList>
    </citation>
    <scope>NUCLEOTIDE SEQUENCE</scope>
    <source>
        <strain evidence="2">pt0022</strain>
    </source>
</reference>